<feature type="non-terminal residue" evidence="1">
    <location>
        <position position="122"/>
    </location>
</feature>
<evidence type="ECO:0000313" key="2">
    <source>
        <dbReference type="Proteomes" id="UP000630805"/>
    </source>
</evidence>
<evidence type="ECO:0000313" key="1">
    <source>
        <dbReference type="EMBL" id="NVO58741.1"/>
    </source>
</evidence>
<organism evidence="1 2">
    <name type="scientific">Ruegeria haliotis</name>
    <dbReference type="NCBI Taxonomy" id="2747601"/>
    <lineage>
        <taxon>Bacteria</taxon>
        <taxon>Pseudomonadati</taxon>
        <taxon>Pseudomonadota</taxon>
        <taxon>Alphaproteobacteria</taxon>
        <taxon>Rhodobacterales</taxon>
        <taxon>Roseobacteraceae</taxon>
        <taxon>Ruegeria</taxon>
    </lineage>
</organism>
<accession>A0ABX2PYI3</accession>
<dbReference type="Gene3D" id="3.30.565.10">
    <property type="entry name" value="Histidine kinase-like ATPase, C-terminal domain"/>
    <property type="match status" value="1"/>
</dbReference>
<sequence>MTGYLETVQKSKNYNNYKLTADKVIQILSDVRNERTKSRRRWIWELMQNAKDVPNIYGGVTIEITLRENEFIFSHNGNPFRVENITGLIQQVSSGKPSDSTNKRITGKFGTGFISTHLLSDT</sequence>
<keyword evidence="1" id="KW-0547">Nucleotide-binding</keyword>
<dbReference type="NCBIfam" id="NF047352">
    <property type="entry name" value="P_loop_sacsin"/>
    <property type="match status" value="1"/>
</dbReference>
<dbReference type="InterPro" id="IPR036890">
    <property type="entry name" value="HATPase_C_sf"/>
</dbReference>
<dbReference type="Proteomes" id="UP000630805">
    <property type="component" value="Unassembled WGS sequence"/>
</dbReference>
<gene>
    <name evidence="1" type="ORF">HW561_23545</name>
</gene>
<dbReference type="SUPFAM" id="SSF55874">
    <property type="entry name" value="ATPase domain of HSP90 chaperone/DNA topoisomerase II/histidine kinase"/>
    <property type="match status" value="1"/>
</dbReference>
<reference evidence="1 2" key="1">
    <citation type="submission" date="2020-06" db="EMBL/GenBank/DDBJ databases">
        <authorList>
            <person name="Cao W.R."/>
        </authorList>
    </citation>
    <scope>NUCLEOTIDE SEQUENCE [LARGE SCALE GENOMIC DNA]</scope>
    <source>
        <strain evidence="1 2">B1Z28</strain>
    </source>
</reference>
<keyword evidence="2" id="KW-1185">Reference proteome</keyword>
<protein>
    <submittedName>
        <fullName evidence="1">ATP-binding protein</fullName>
    </submittedName>
</protein>
<dbReference type="GO" id="GO:0005524">
    <property type="term" value="F:ATP binding"/>
    <property type="evidence" value="ECO:0007669"/>
    <property type="project" value="UniProtKB-KW"/>
</dbReference>
<keyword evidence="1" id="KW-0067">ATP-binding</keyword>
<name>A0ABX2PYI3_9RHOB</name>
<dbReference type="EMBL" id="JABXWT010000123">
    <property type="protein sequence ID" value="NVO58741.1"/>
    <property type="molecule type" value="Genomic_DNA"/>
</dbReference>
<comment type="caution">
    <text evidence="1">The sequence shown here is derived from an EMBL/GenBank/DDBJ whole genome shotgun (WGS) entry which is preliminary data.</text>
</comment>
<proteinExistence type="predicted"/>